<feature type="binding site" evidence="4">
    <location>
        <begin position="214"/>
        <end position="215"/>
    </location>
    <ligand>
        <name>3-amino-2-oxopropyl phosphate</name>
        <dbReference type="ChEBI" id="CHEBI:57279"/>
    </ligand>
</feature>
<comment type="caution">
    <text evidence="4">Lacks conserved residue(s) required for the propagation of feature annotation.</text>
</comment>
<gene>
    <name evidence="4" type="primary">pdxJ</name>
    <name evidence="6" type="ORF">E4P47_03795</name>
</gene>
<keyword evidence="2 4" id="KW-0808">Transferase</keyword>
<organism evidence="6 7">
    <name type="scientific">Porphyromonas levii</name>
    <dbReference type="NCBI Taxonomy" id="28114"/>
    <lineage>
        <taxon>Bacteria</taxon>
        <taxon>Pseudomonadati</taxon>
        <taxon>Bacteroidota</taxon>
        <taxon>Bacteroidia</taxon>
        <taxon>Bacteroidales</taxon>
        <taxon>Porphyromonadaceae</taxon>
        <taxon>Porphyromonas</taxon>
    </lineage>
</organism>
<feature type="binding site" evidence="4">
    <location>
        <position position="192"/>
    </location>
    <ligand>
        <name>3-amino-2-oxopropyl phosphate</name>
        <dbReference type="ChEBI" id="CHEBI:57279"/>
    </ligand>
</feature>
<keyword evidence="1 4" id="KW-0963">Cytoplasm</keyword>
<dbReference type="PANTHER" id="PTHR30456">
    <property type="entry name" value="PYRIDOXINE 5'-PHOSPHATE SYNTHASE"/>
    <property type="match status" value="1"/>
</dbReference>
<dbReference type="EC" id="2.6.99.2" evidence="4 5"/>
<dbReference type="InterPro" id="IPR004569">
    <property type="entry name" value="PyrdxlP_synth_PdxJ"/>
</dbReference>
<dbReference type="PANTHER" id="PTHR30456:SF0">
    <property type="entry name" value="PYRIDOXINE 5'-PHOSPHATE SYNTHASE"/>
    <property type="match status" value="1"/>
</dbReference>
<protein>
    <recommendedName>
        <fullName evidence="4 5">Pyridoxine 5'-phosphate synthase</fullName>
        <shortName evidence="4">PNP synthase</shortName>
        <ecNumber evidence="4 5">2.6.99.2</ecNumber>
    </recommendedName>
</protein>
<evidence type="ECO:0000313" key="6">
    <source>
        <dbReference type="EMBL" id="TFH95756.1"/>
    </source>
</evidence>
<evidence type="ECO:0000256" key="5">
    <source>
        <dbReference type="NCBIfam" id="TIGR00559"/>
    </source>
</evidence>
<dbReference type="NCBIfam" id="TIGR00559">
    <property type="entry name" value="pdxJ"/>
    <property type="match status" value="1"/>
</dbReference>
<dbReference type="EMBL" id="SPNC01000039">
    <property type="protein sequence ID" value="TFH95756.1"/>
    <property type="molecule type" value="Genomic_DNA"/>
</dbReference>
<dbReference type="Proteomes" id="UP000297225">
    <property type="component" value="Unassembled WGS sequence"/>
</dbReference>
<dbReference type="STRING" id="1122973.GCA_000379925_02073"/>
<feature type="binding site" evidence="4">
    <location>
        <position position="101"/>
    </location>
    <ligand>
        <name>1-deoxy-D-xylulose 5-phosphate</name>
        <dbReference type="ChEBI" id="CHEBI:57792"/>
    </ligand>
</feature>
<dbReference type="OrthoDB" id="9806590at2"/>
<feature type="active site" description="Proton donor" evidence="4">
    <location>
        <position position="191"/>
    </location>
</feature>
<feature type="site" description="Transition state stabilizer" evidence="4">
    <location>
        <position position="152"/>
    </location>
</feature>
<dbReference type="GO" id="GO:0005829">
    <property type="term" value="C:cytosol"/>
    <property type="evidence" value="ECO:0007669"/>
    <property type="project" value="TreeGrafter"/>
</dbReference>
<accession>A0A4Y8WQH5</accession>
<name>A0A4Y8WQH5_9PORP</name>
<comment type="catalytic activity">
    <reaction evidence="4">
        <text>3-amino-2-oxopropyl phosphate + 1-deoxy-D-xylulose 5-phosphate = pyridoxine 5'-phosphate + phosphate + 2 H2O + H(+)</text>
        <dbReference type="Rhea" id="RHEA:15265"/>
        <dbReference type="ChEBI" id="CHEBI:15377"/>
        <dbReference type="ChEBI" id="CHEBI:15378"/>
        <dbReference type="ChEBI" id="CHEBI:43474"/>
        <dbReference type="ChEBI" id="CHEBI:57279"/>
        <dbReference type="ChEBI" id="CHEBI:57792"/>
        <dbReference type="ChEBI" id="CHEBI:58589"/>
        <dbReference type="EC" id="2.6.99.2"/>
    </reaction>
</comment>
<dbReference type="Pfam" id="PF03740">
    <property type="entry name" value="PdxJ"/>
    <property type="match status" value="1"/>
</dbReference>
<sequence>MVTRLSVNVNKIATIRNARGGNNPDVIQMAKDIERFGAEGITVHPRPDERHIRYADVYALKKVVTTEFNIEGYPSPEFMKLVLEVQPTQVTLVPDPPGVLTSNAGWAVREHFDFLRDIIGQLKGRGIRTSIFVDTDLENIRAAREVGTDRIELYTEPYAAKYHEDRETAVQPFAEAARVAGDLGLEVNAGHDLDLDNLRYLAQRLPNLAEVSIGHALICDALYLGMEETVRRYLECLR</sequence>
<evidence type="ECO:0000256" key="2">
    <source>
        <dbReference type="ARBA" id="ARBA00022679"/>
    </source>
</evidence>
<evidence type="ECO:0000256" key="4">
    <source>
        <dbReference type="HAMAP-Rule" id="MF_00279"/>
    </source>
</evidence>
<comment type="pathway">
    <text evidence="4">Cofactor biosynthesis; pyridoxine 5'-phosphate biosynthesis; pyridoxine 5'-phosphate from D-erythrose 4-phosphate: step 5/5.</text>
</comment>
<dbReference type="AlphaFoldDB" id="A0A4Y8WQH5"/>
<dbReference type="UniPathway" id="UPA00244">
    <property type="reaction ID" value="UER00313"/>
</dbReference>
<evidence type="ECO:0000256" key="1">
    <source>
        <dbReference type="ARBA" id="ARBA00022490"/>
    </source>
</evidence>
<keyword evidence="3 4" id="KW-0664">Pyridoxine biosynthesis</keyword>
<dbReference type="RefSeq" id="WP_018359301.1">
    <property type="nucleotide sequence ID" value="NZ_CP197400.1"/>
</dbReference>
<dbReference type="FunFam" id="3.20.20.70:FF:000150">
    <property type="entry name" value="Pyridoxine 5'-phosphate synthase"/>
    <property type="match status" value="1"/>
</dbReference>
<feature type="active site" description="Proton acceptor" evidence="4">
    <location>
        <position position="71"/>
    </location>
</feature>
<dbReference type="InterPro" id="IPR036130">
    <property type="entry name" value="Pyridoxine-5'_phos_synth"/>
</dbReference>
<dbReference type="HAMAP" id="MF_00279">
    <property type="entry name" value="PdxJ"/>
    <property type="match status" value="1"/>
</dbReference>
<comment type="similarity">
    <text evidence="4">Belongs to the PNP synthase family.</text>
</comment>
<evidence type="ECO:0000313" key="7">
    <source>
        <dbReference type="Proteomes" id="UP000297225"/>
    </source>
</evidence>
<evidence type="ECO:0000256" key="3">
    <source>
        <dbReference type="ARBA" id="ARBA00023096"/>
    </source>
</evidence>
<comment type="caution">
    <text evidence="6">The sequence shown here is derived from an EMBL/GenBank/DDBJ whole genome shotgun (WGS) entry which is preliminary data.</text>
</comment>
<dbReference type="NCBIfam" id="NF003626">
    <property type="entry name" value="PRK05265.1-4"/>
    <property type="match status" value="1"/>
</dbReference>
<dbReference type="Gene3D" id="3.20.20.70">
    <property type="entry name" value="Aldolase class I"/>
    <property type="match status" value="1"/>
</dbReference>
<feature type="binding site" evidence="4">
    <location>
        <position position="46"/>
    </location>
    <ligand>
        <name>1-deoxy-D-xylulose 5-phosphate</name>
        <dbReference type="ChEBI" id="CHEBI:57792"/>
    </ligand>
</feature>
<dbReference type="GeneID" id="66796457"/>
<keyword evidence="7" id="KW-1185">Reference proteome</keyword>
<reference evidence="6 7" key="1">
    <citation type="submission" date="2019-03" db="EMBL/GenBank/DDBJ databases">
        <title>Porphyromonas levii Isolated from the Uterus of Dairy Cows.</title>
        <authorList>
            <person name="Francis A.M."/>
        </authorList>
    </citation>
    <scope>NUCLEOTIDE SEQUENCE [LARGE SCALE GENOMIC DNA]</scope>
    <source>
        <strain evidence="6 7">AF5678</strain>
    </source>
</reference>
<dbReference type="GO" id="GO:0033856">
    <property type="term" value="F:pyridoxine 5'-phosphate synthase activity"/>
    <property type="evidence" value="ECO:0007669"/>
    <property type="project" value="UniProtKB-UniRule"/>
</dbReference>
<dbReference type="InterPro" id="IPR013785">
    <property type="entry name" value="Aldolase_TIM"/>
</dbReference>
<feature type="binding site" evidence="4">
    <location>
        <position position="19"/>
    </location>
    <ligand>
        <name>3-amino-2-oxopropyl phosphate</name>
        <dbReference type="ChEBI" id="CHEBI:57279"/>
    </ligand>
</feature>
<feature type="binding site" evidence="4">
    <location>
        <position position="8"/>
    </location>
    <ligand>
        <name>3-amino-2-oxopropyl phosphate</name>
        <dbReference type="ChEBI" id="CHEBI:57279"/>
    </ligand>
</feature>
<comment type="subunit">
    <text evidence="4">Homooctamer; tetramer of dimers.</text>
</comment>
<comment type="subcellular location">
    <subcellularLocation>
        <location evidence="4">Cytoplasm</location>
    </subcellularLocation>
</comment>
<proteinExistence type="inferred from homology"/>
<feature type="binding site" evidence="4">
    <location>
        <position position="51"/>
    </location>
    <ligand>
        <name>1-deoxy-D-xylulose 5-phosphate</name>
        <dbReference type="ChEBI" id="CHEBI:57792"/>
    </ligand>
</feature>
<dbReference type="GO" id="GO:0008615">
    <property type="term" value="P:pyridoxine biosynthetic process"/>
    <property type="evidence" value="ECO:0007669"/>
    <property type="project" value="UniProtKB-UniRule"/>
</dbReference>
<dbReference type="SUPFAM" id="SSF63892">
    <property type="entry name" value="Pyridoxine 5'-phosphate synthase"/>
    <property type="match status" value="1"/>
</dbReference>
<feature type="active site" description="Proton acceptor" evidence="4">
    <location>
        <position position="44"/>
    </location>
</feature>
<dbReference type="CDD" id="cd00003">
    <property type="entry name" value="PNPsynthase"/>
    <property type="match status" value="1"/>
</dbReference>
<dbReference type="NCBIfam" id="NF003625">
    <property type="entry name" value="PRK05265.1-3"/>
    <property type="match status" value="1"/>
</dbReference>
<comment type="function">
    <text evidence="4">Catalyzes the complicated ring closure reaction between the two acyclic compounds 1-deoxy-D-xylulose-5-phosphate (DXP) and 3-amino-2-oxopropyl phosphate (1-amino-acetone-3-phosphate or AAP) to form pyridoxine 5'-phosphate (PNP) and inorganic phosphate.</text>
</comment>